<evidence type="ECO:0000313" key="1">
    <source>
        <dbReference type="EMBL" id="KAJ4474139.1"/>
    </source>
</evidence>
<gene>
    <name evidence="1" type="ORF">C8J55DRAFT_407699</name>
</gene>
<dbReference type="AlphaFoldDB" id="A0A9W9DK34"/>
<reference evidence="1" key="1">
    <citation type="submission" date="2022-08" db="EMBL/GenBank/DDBJ databases">
        <authorList>
            <consortium name="DOE Joint Genome Institute"/>
            <person name="Min B."/>
            <person name="Riley R."/>
            <person name="Sierra-Patev S."/>
            <person name="Naranjo-Ortiz M."/>
            <person name="Looney B."/>
            <person name="Konkel Z."/>
            <person name="Slot J.C."/>
            <person name="Sakamoto Y."/>
            <person name="Steenwyk J.L."/>
            <person name="Rokas A."/>
            <person name="Carro J."/>
            <person name="Camarero S."/>
            <person name="Ferreira P."/>
            <person name="Molpeceres G."/>
            <person name="Ruiz-Duenas F.J."/>
            <person name="Serrano A."/>
            <person name="Henrissat B."/>
            <person name="Drula E."/>
            <person name="Hughes K.W."/>
            <person name="Mata J.L."/>
            <person name="Ishikawa N.K."/>
            <person name="Vargas-Isla R."/>
            <person name="Ushijima S."/>
            <person name="Smith C.A."/>
            <person name="Ahrendt S."/>
            <person name="Andreopoulos W."/>
            <person name="He G."/>
            <person name="Labutti K."/>
            <person name="Lipzen A."/>
            <person name="Ng V."/>
            <person name="Sandor L."/>
            <person name="Barry K."/>
            <person name="Martinez A.T."/>
            <person name="Xiao Y."/>
            <person name="Gibbons J.G."/>
            <person name="Terashima K."/>
            <person name="Hibbett D.S."/>
            <person name="Grigoriev I.V."/>
        </authorList>
    </citation>
    <scope>NUCLEOTIDE SEQUENCE</scope>
    <source>
        <strain evidence="1">Sp2 HRB7682 ss15</strain>
    </source>
</reference>
<feature type="non-terminal residue" evidence="1">
    <location>
        <position position="1"/>
    </location>
</feature>
<dbReference type="Proteomes" id="UP001150238">
    <property type="component" value="Unassembled WGS sequence"/>
</dbReference>
<feature type="non-terminal residue" evidence="1">
    <location>
        <position position="138"/>
    </location>
</feature>
<organism evidence="1 2">
    <name type="scientific">Lentinula lateritia</name>
    <dbReference type="NCBI Taxonomy" id="40482"/>
    <lineage>
        <taxon>Eukaryota</taxon>
        <taxon>Fungi</taxon>
        <taxon>Dikarya</taxon>
        <taxon>Basidiomycota</taxon>
        <taxon>Agaricomycotina</taxon>
        <taxon>Agaricomycetes</taxon>
        <taxon>Agaricomycetidae</taxon>
        <taxon>Agaricales</taxon>
        <taxon>Marasmiineae</taxon>
        <taxon>Omphalotaceae</taxon>
        <taxon>Lentinula</taxon>
    </lineage>
</organism>
<accession>A0A9W9DK34</accession>
<comment type="caution">
    <text evidence="1">The sequence shown here is derived from an EMBL/GenBank/DDBJ whole genome shotgun (WGS) entry which is preliminary data.</text>
</comment>
<protein>
    <submittedName>
        <fullName evidence="1">Uncharacterized protein</fullName>
    </submittedName>
</protein>
<name>A0A9W9DK34_9AGAR</name>
<reference evidence="1" key="2">
    <citation type="journal article" date="2023" name="Proc. Natl. Acad. Sci. U.S.A.">
        <title>A global phylogenomic analysis of the shiitake genus Lentinula.</title>
        <authorList>
            <person name="Sierra-Patev S."/>
            <person name="Min B."/>
            <person name="Naranjo-Ortiz M."/>
            <person name="Looney B."/>
            <person name="Konkel Z."/>
            <person name="Slot J.C."/>
            <person name="Sakamoto Y."/>
            <person name="Steenwyk J.L."/>
            <person name="Rokas A."/>
            <person name="Carro J."/>
            <person name="Camarero S."/>
            <person name="Ferreira P."/>
            <person name="Molpeceres G."/>
            <person name="Ruiz-Duenas F.J."/>
            <person name="Serrano A."/>
            <person name="Henrissat B."/>
            <person name="Drula E."/>
            <person name="Hughes K.W."/>
            <person name="Mata J.L."/>
            <person name="Ishikawa N.K."/>
            <person name="Vargas-Isla R."/>
            <person name="Ushijima S."/>
            <person name="Smith C.A."/>
            <person name="Donoghue J."/>
            <person name="Ahrendt S."/>
            <person name="Andreopoulos W."/>
            <person name="He G."/>
            <person name="LaButti K."/>
            <person name="Lipzen A."/>
            <person name="Ng V."/>
            <person name="Riley R."/>
            <person name="Sandor L."/>
            <person name="Barry K."/>
            <person name="Martinez A.T."/>
            <person name="Xiao Y."/>
            <person name="Gibbons J.G."/>
            <person name="Terashima K."/>
            <person name="Grigoriev I.V."/>
            <person name="Hibbett D."/>
        </authorList>
    </citation>
    <scope>NUCLEOTIDE SEQUENCE</scope>
    <source>
        <strain evidence="1">Sp2 HRB7682 ss15</strain>
    </source>
</reference>
<sequence length="138" mass="15652">YPNIDAELVAEIARHEFPASSLWKLKLEANRVMSVDPVVYTDNPYRFPTLESLLPHLLAYFSVLVSCARVDGNTNIAFTLSNGSLSYTASLVGMATQFEWSYVLEYHISYMDKRQSEMKLGNYTGWGAIDLDLYLQVI</sequence>
<evidence type="ECO:0000313" key="2">
    <source>
        <dbReference type="Proteomes" id="UP001150238"/>
    </source>
</evidence>
<dbReference type="EMBL" id="JANVFS010000024">
    <property type="protein sequence ID" value="KAJ4474139.1"/>
    <property type="molecule type" value="Genomic_DNA"/>
</dbReference>
<proteinExistence type="predicted"/>